<dbReference type="Proteomes" id="UP000807159">
    <property type="component" value="Chromosome 6"/>
</dbReference>
<proteinExistence type="inferred from homology"/>
<feature type="signal peptide" evidence="8">
    <location>
        <begin position="1"/>
        <end position="30"/>
    </location>
</feature>
<comment type="caution">
    <text evidence="9">The sequence shown here is derived from an EMBL/GenBank/DDBJ whole genome shotgun (WGS) entry which is preliminary data.</text>
</comment>
<comment type="subcellular location">
    <subcellularLocation>
        <location evidence="1">Membrane</location>
        <topology evidence="1">Multi-pass membrane protein</topology>
    </subcellularLocation>
</comment>
<dbReference type="PANTHER" id="PTHR14255:SF1">
    <property type="entry name" value="SULFITE EXPORTER TAUE_SAFE FAMILY PROTEIN 3"/>
    <property type="match status" value="1"/>
</dbReference>
<reference evidence="9" key="1">
    <citation type="journal article" date="2021" name="J. Hered.">
        <title>Genome Assembly of Salicaceae Populus deltoides (Eastern Cottonwood) I-69 Based on Nanopore Sequencing and Hi-C Technologies.</title>
        <authorList>
            <person name="Bai S."/>
            <person name="Wu H."/>
            <person name="Zhang J."/>
            <person name="Pan Z."/>
            <person name="Zhao W."/>
            <person name="Li Z."/>
            <person name="Tong C."/>
        </authorList>
    </citation>
    <scope>NUCLEOTIDE SEQUENCE</scope>
    <source>
        <tissue evidence="9">Leaf</tissue>
    </source>
</reference>
<feature type="transmembrane region" description="Helical" evidence="7">
    <location>
        <begin position="417"/>
        <end position="437"/>
    </location>
</feature>
<feature type="region of interest" description="Disordered" evidence="6">
    <location>
        <begin position="264"/>
        <end position="289"/>
    </location>
</feature>
<name>A0A8T2YH31_POPDE</name>
<dbReference type="EMBL" id="JACEGQ020000006">
    <property type="protein sequence ID" value="KAH8504337.1"/>
    <property type="molecule type" value="Genomic_DNA"/>
</dbReference>
<evidence type="ECO:0008006" key="11">
    <source>
        <dbReference type="Google" id="ProtNLM"/>
    </source>
</evidence>
<organism evidence="9 10">
    <name type="scientific">Populus deltoides</name>
    <name type="common">Eastern poplar</name>
    <name type="synonym">Eastern cottonwood</name>
    <dbReference type="NCBI Taxonomy" id="3696"/>
    <lineage>
        <taxon>Eukaryota</taxon>
        <taxon>Viridiplantae</taxon>
        <taxon>Streptophyta</taxon>
        <taxon>Embryophyta</taxon>
        <taxon>Tracheophyta</taxon>
        <taxon>Spermatophyta</taxon>
        <taxon>Magnoliopsida</taxon>
        <taxon>eudicotyledons</taxon>
        <taxon>Gunneridae</taxon>
        <taxon>Pentapetalae</taxon>
        <taxon>rosids</taxon>
        <taxon>fabids</taxon>
        <taxon>Malpighiales</taxon>
        <taxon>Salicaceae</taxon>
        <taxon>Saliceae</taxon>
        <taxon>Populus</taxon>
    </lineage>
</organism>
<dbReference type="InterPro" id="IPR002781">
    <property type="entry name" value="TM_pro_TauE-like"/>
</dbReference>
<evidence type="ECO:0000256" key="1">
    <source>
        <dbReference type="ARBA" id="ARBA00004141"/>
    </source>
</evidence>
<evidence type="ECO:0000256" key="5">
    <source>
        <dbReference type="ARBA" id="ARBA00023136"/>
    </source>
</evidence>
<keyword evidence="8" id="KW-0732">Signal</keyword>
<protein>
    <recommendedName>
        <fullName evidence="11">Sulfite exporter TauE/SafE family protein</fullName>
    </recommendedName>
</protein>
<dbReference type="Pfam" id="PF01925">
    <property type="entry name" value="TauE"/>
    <property type="match status" value="1"/>
</dbReference>
<evidence type="ECO:0000256" key="3">
    <source>
        <dbReference type="ARBA" id="ARBA00022692"/>
    </source>
</evidence>
<accession>A0A8T2YH31</accession>
<gene>
    <name evidence="9" type="ORF">H0E87_011845</name>
</gene>
<evidence type="ECO:0000256" key="2">
    <source>
        <dbReference type="ARBA" id="ARBA00009142"/>
    </source>
</evidence>
<feature type="transmembrane region" description="Helical" evidence="7">
    <location>
        <begin position="223"/>
        <end position="242"/>
    </location>
</feature>
<feature type="chain" id="PRO_5035869796" description="Sulfite exporter TauE/SafE family protein" evidence="8">
    <location>
        <begin position="31"/>
        <end position="519"/>
    </location>
</feature>
<feature type="transmembrane region" description="Helical" evidence="7">
    <location>
        <begin position="444"/>
        <end position="463"/>
    </location>
</feature>
<evidence type="ECO:0000256" key="8">
    <source>
        <dbReference type="SAM" id="SignalP"/>
    </source>
</evidence>
<evidence type="ECO:0000256" key="4">
    <source>
        <dbReference type="ARBA" id="ARBA00022989"/>
    </source>
</evidence>
<keyword evidence="3 7" id="KW-0812">Transmembrane</keyword>
<comment type="similarity">
    <text evidence="2">Belongs to the 4-toluene sulfonate uptake permease (TSUP) (TC 2.A.102) family.</text>
</comment>
<evidence type="ECO:0000313" key="9">
    <source>
        <dbReference type="EMBL" id="KAH8504337.1"/>
    </source>
</evidence>
<keyword evidence="4 7" id="KW-1133">Transmembrane helix</keyword>
<keyword evidence="10" id="KW-1185">Reference proteome</keyword>
<sequence>MAEFGGKWRGLRSVLMVLLNFLLAFVFVSAERGLKREATSTRMNETGDSVSSYVLKAVNFLWQPDHKGYQHVWPEMKFGWQIVLGSIIGFFGAAFGSVGGVGGGGIFVPMLSLVIGFDPKSATAISKCGMGFTEQWRRLSAFTNAFFFDSDCTVKYGEVAYRKCERAGMIMGAAISTVYYNLKLRHPTLDMPIIDYDLALLIQPMLMLGISIGVAFNVVFADWMVTVLLIVLFLGTSTKAFLKGIETWKKETIMKREAAKRLESDGASAGEVEYKPLPGGPSNSPQKADKEEEVSILENVYWKELGLLVFVWVAFLVLQITKEGTSTCSTTYWVLNLLQIPVSVGVSMYEAVSLYKGHRIIASKGTEGTNFTVLQLVIYCLFGILAGVVGGLLGLGGGFIMGPLFLELGIPPQVSSATATFAMTFSSSMSVVEYYLLKRFPVPYAIYFVAVATFAAFIGQHIVRRLIIVFGRASLIIFILASTIFISAISLGGVGVANMIGKIHRHEYMGFENLCKYDG</sequence>
<dbReference type="PANTHER" id="PTHR14255">
    <property type="entry name" value="CEREBLON"/>
    <property type="match status" value="1"/>
</dbReference>
<keyword evidence="5 7" id="KW-0472">Membrane</keyword>
<feature type="transmembrane region" description="Helical" evidence="7">
    <location>
        <begin position="78"/>
        <end position="111"/>
    </location>
</feature>
<dbReference type="AlphaFoldDB" id="A0A8T2YH31"/>
<feature type="transmembrane region" description="Helical" evidence="7">
    <location>
        <begin position="300"/>
        <end position="320"/>
    </location>
</feature>
<evidence type="ECO:0000313" key="10">
    <source>
        <dbReference type="Proteomes" id="UP000807159"/>
    </source>
</evidence>
<dbReference type="GO" id="GO:0016567">
    <property type="term" value="P:protein ubiquitination"/>
    <property type="evidence" value="ECO:0007669"/>
    <property type="project" value="TreeGrafter"/>
</dbReference>
<evidence type="ECO:0000256" key="7">
    <source>
        <dbReference type="SAM" id="Phobius"/>
    </source>
</evidence>
<feature type="transmembrane region" description="Helical" evidence="7">
    <location>
        <begin position="475"/>
        <end position="500"/>
    </location>
</feature>
<feature type="transmembrane region" description="Helical" evidence="7">
    <location>
        <begin position="376"/>
        <end position="405"/>
    </location>
</feature>
<dbReference type="GO" id="GO:0016020">
    <property type="term" value="C:membrane"/>
    <property type="evidence" value="ECO:0007669"/>
    <property type="project" value="UniProtKB-SubCell"/>
</dbReference>
<feature type="transmembrane region" description="Helical" evidence="7">
    <location>
        <begin position="332"/>
        <end position="355"/>
    </location>
</feature>
<dbReference type="GO" id="GO:0031464">
    <property type="term" value="C:Cul4A-RING E3 ubiquitin ligase complex"/>
    <property type="evidence" value="ECO:0007669"/>
    <property type="project" value="TreeGrafter"/>
</dbReference>
<evidence type="ECO:0000256" key="6">
    <source>
        <dbReference type="SAM" id="MobiDB-lite"/>
    </source>
</evidence>